<evidence type="ECO:0000313" key="15">
    <source>
        <dbReference type="EnsemblMetazoa" id="G28311.1:cds"/>
    </source>
</evidence>
<reference evidence="15" key="1">
    <citation type="submission" date="2022-08" db="UniProtKB">
        <authorList>
            <consortium name="EnsemblMetazoa"/>
        </authorList>
    </citation>
    <scope>IDENTIFICATION</scope>
    <source>
        <strain evidence="15">05x7-T-G4-1.051#20</strain>
    </source>
</reference>
<comment type="subcellular location">
    <subcellularLocation>
        <location evidence="1">Nucleus</location>
        <location evidence="1">Nucleoplasm</location>
    </subcellularLocation>
</comment>
<dbReference type="InterPro" id="IPR006612">
    <property type="entry name" value="THAP_Znf"/>
</dbReference>
<evidence type="ECO:0000256" key="3">
    <source>
        <dbReference type="ARBA" id="ARBA00022723"/>
    </source>
</evidence>
<evidence type="ECO:0000256" key="11">
    <source>
        <dbReference type="ARBA" id="ARBA00023306"/>
    </source>
</evidence>
<evidence type="ECO:0000256" key="8">
    <source>
        <dbReference type="ARBA" id="ARBA00023125"/>
    </source>
</evidence>
<evidence type="ECO:0000256" key="2">
    <source>
        <dbReference type="ARBA" id="ARBA00006177"/>
    </source>
</evidence>
<dbReference type="GO" id="GO:0008270">
    <property type="term" value="F:zinc ion binding"/>
    <property type="evidence" value="ECO:0007669"/>
    <property type="project" value="UniProtKB-KW"/>
</dbReference>
<feature type="compositionally biased region" description="Polar residues" evidence="13">
    <location>
        <begin position="73"/>
        <end position="82"/>
    </location>
</feature>
<sequence length="96" mass="11021">MPETCCCVPGCSNRGGHVFPSDQLRKKAWIHAIRRGESRFQSWEPSSHAVVCRSHFQNSDYLSETVYGTTIKQTPEKNSNSKHFPVDRSCKSRRYC</sequence>
<dbReference type="Proteomes" id="UP000005408">
    <property type="component" value="Unassembled WGS sequence"/>
</dbReference>
<keyword evidence="11" id="KW-0131">Cell cycle</keyword>
<keyword evidence="9" id="KW-0804">Transcription</keyword>
<keyword evidence="7" id="KW-0175">Coiled coil</keyword>
<dbReference type="PROSITE" id="PS50950">
    <property type="entry name" value="ZF_THAP"/>
    <property type="match status" value="1"/>
</dbReference>
<dbReference type="Pfam" id="PF05485">
    <property type="entry name" value="THAP"/>
    <property type="match status" value="1"/>
</dbReference>
<keyword evidence="8 12" id="KW-0238">DNA-binding</keyword>
<evidence type="ECO:0000256" key="13">
    <source>
        <dbReference type="SAM" id="MobiDB-lite"/>
    </source>
</evidence>
<keyword evidence="5" id="KW-0862">Zinc</keyword>
<feature type="region of interest" description="Disordered" evidence="13">
    <location>
        <begin position="73"/>
        <end position="96"/>
    </location>
</feature>
<evidence type="ECO:0000259" key="14">
    <source>
        <dbReference type="PROSITE" id="PS50950"/>
    </source>
</evidence>
<dbReference type="InterPro" id="IPR026516">
    <property type="entry name" value="THAP1/10"/>
</dbReference>
<dbReference type="GO" id="GO:0005654">
    <property type="term" value="C:nucleoplasm"/>
    <property type="evidence" value="ECO:0007669"/>
    <property type="project" value="UniProtKB-SubCell"/>
</dbReference>
<evidence type="ECO:0000256" key="12">
    <source>
        <dbReference type="PROSITE-ProRule" id="PRU00309"/>
    </source>
</evidence>
<evidence type="ECO:0000256" key="7">
    <source>
        <dbReference type="ARBA" id="ARBA00023054"/>
    </source>
</evidence>
<evidence type="ECO:0000256" key="6">
    <source>
        <dbReference type="ARBA" id="ARBA00023015"/>
    </source>
</evidence>
<proteinExistence type="inferred from homology"/>
<dbReference type="SMART" id="SM00980">
    <property type="entry name" value="THAP"/>
    <property type="match status" value="1"/>
</dbReference>
<evidence type="ECO:0000256" key="9">
    <source>
        <dbReference type="ARBA" id="ARBA00023163"/>
    </source>
</evidence>
<evidence type="ECO:0000313" key="16">
    <source>
        <dbReference type="Proteomes" id="UP000005408"/>
    </source>
</evidence>
<evidence type="ECO:0000256" key="1">
    <source>
        <dbReference type="ARBA" id="ARBA00004642"/>
    </source>
</evidence>
<dbReference type="GO" id="GO:0043565">
    <property type="term" value="F:sequence-specific DNA binding"/>
    <property type="evidence" value="ECO:0007669"/>
    <property type="project" value="InterPro"/>
</dbReference>
<dbReference type="PANTHER" id="PTHR46600">
    <property type="entry name" value="THAP DOMAIN-CONTAINING"/>
    <property type="match status" value="1"/>
</dbReference>
<dbReference type="InterPro" id="IPR038441">
    <property type="entry name" value="THAP_Znf_sf"/>
</dbReference>
<feature type="domain" description="THAP-type" evidence="14">
    <location>
        <begin position="1"/>
        <end position="71"/>
    </location>
</feature>
<dbReference type="EnsemblMetazoa" id="G28311.1">
    <property type="protein sequence ID" value="G28311.1:cds"/>
    <property type="gene ID" value="G28311"/>
</dbReference>
<evidence type="ECO:0000256" key="10">
    <source>
        <dbReference type="ARBA" id="ARBA00023242"/>
    </source>
</evidence>
<dbReference type="SUPFAM" id="SSF57716">
    <property type="entry name" value="Glucocorticoid receptor-like (DNA-binding domain)"/>
    <property type="match status" value="1"/>
</dbReference>
<keyword evidence="16" id="KW-1185">Reference proteome</keyword>
<keyword evidence="10" id="KW-0539">Nucleus</keyword>
<accession>A0A8W8LJC8</accession>
<dbReference type="Gene3D" id="6.20.210.20">
    <property type="entry name" value="THAP domain"/>
    <property type="match status" value="1"/>
</dbReference>
<organism evidence="15 16">
    <name type="scientific">Magallana gigas</name>
    <name type="common">Pacific oyster</name>
    <name type="synonym">Crassostrea gigas</name>
    <dbReference type="NCBI Taxonomy" id="29159"/>
    <lineage>
        <taxon>Eukaryota</taxon>
        <taxon>Metazoa</taxon>
        <taxon>Spiralia</taxon>
        <taxon>Lophotrochozoa</taxon>
        <taxon>Mollusca</taxon>
        <taxon>Bivalvia</taxon>
        <taxon>Autobranchia</taxon>
        <taxon>Pteriomorphia</taxon>
        <taxon>Ostreida</taxon>
        <taxon>Ostreoidea</taxon>
        <taxon>Ostreidae</taxon>
        <taxon>Magallana</taxon>
    </lineage>
</organism>
<name>A0A8W8LJC8_MAGGI</name>
<comment type="similarity">
    <text evidence="2">Belongs to the THAP1 family.</text>
</comment>
<keyword evidence="6" id="KW-0805">Transcription regulation</keyword>
<protein>
    <recommendedName>
        <fullName evidence="14">THAP-type domain-containing protein</fullName>
    </recommendedName>
</protein>
<evidence type="ECO:0000256" key="5">
    <source>
        <dbReference type="ARBA" id="ARBA00022833"/>
    </source>
</evidence>
<evidence type="ECO:0000256" key="4">
    <source>
        <dbReference type="ARBA" id="ARBA00022771"/>
    </source>
</evidence>
<keyword evidence="3" id="KW-0479">Metal-binding</keyword>
<dbReference type="PANTHER" id="PTHR46600:SF1">
    <property type="entry name" value="THAP DOMAIN-CONTAINING PROTEIN 1"/>
    <property type="match status" value="1"/>
</dbReference>
<keyword evidence="4 12" id="KW-0863">Zinc-finger</keyword>
<dbReference type="AlphaFoldDB" id="A0A8W8LJC8"/>